<feature type="compositionally biased region" description="Polar residues" evidence="1">
    <location>
        <begin position="371"/>
        <end position="406"/>
    </location>
</feature>
<feature type="compositionally biased region" description="Basic and acidic residues" evidence="1">
    <location>
        <begin position="225"/>
        <end position="236"/>
    </location>
</feature>
<feature type="compositionally biased region" description="Polar residues" evidence="1">
    <location>
        <begin position="205"/>
        <end position="221"/>
    </location>
</feature>
<accession>A0AAN8UGZ5</accession>
<comment type="caution">
    <text evidence="2">The sequence shown here is derived from an EMBL/GenBank/DDBJ whole genome shotgun (WGS) entry which is preliminary data.</text>
</comment>
<proteinExistence type="predicted"/>
<dbReference type="PANTHER" id="PTHR33318">
    <property type="entry name" value="ASPARTYL/GLUTAMYL-TRNA(ASN/GLN) AMIDOTRANSFERASE SUBUNIT"/>
    <property type="match status" value="1"/>
</dbReference>
<dbReference type="GO" id="GO:0007142">
    <property type="term" value="P:male meiosis II"/>
    <property type="evidence" value="ECO:0007669"/>
    <property type="project" value="InterPro"/>
</dbReference>
<name>A0AAN8UGZ5_9MAGN</name>
<feature type="region of interest" description="Disordered" evidence="1">
    <location>
        <begin position="96"/>
        <end position="119"/>
    </location>
</feature>
<feature type="region of interest" description="Disordered" evidence="1">
    <location>
        <begin position="371"/>
        <end position="416"/>
    </location>
</feature>
<dbReference type="InterPro" id="IPR039300">
    <property type="entry name" value="JASON"/>
</dbReference>
<protein>
    <submittedName>
        <fullName evidence="2">Uncharacterized protein</fullName>
    </submittedName>
</protein>
<sequence>MGYFLNCFGDSNQKRCRKSKKTTISSHPKQEDCKVLQISASKDQQIVEEPINPIAESKDAHEKKSDFNIKKKVTFDLNVKTYDVYSSQEDAKILIENNEEKEREITEQEEQKESKTPSDAITILYPENHRYHDCLKGDVDDEFFDSDENDLDDKKGETEELKTGETRETKLVIEELSESLFSLSIESSTKVGAGKLDDREVNSPIPEQNLVNLESKSNAIQISEDGNRNQFIHEESLFSSSVESRTNDDGDESEDREVNSPTLKQNLIKMDSKSNGSIQISRYGNQSQTVDDLLNPVENLSPWKSVKETAKPPPKSQNVMSFEKENINTDKEFAIPFSVVEPSFKTNCNQQKFNKEIGVDTSLSSWLLESENDTPMSELSTNSVGNSPNEMENSLKSTPVSKNSLRSYEDRPILGH</sequence>
<feature type="compositionally biased region" description="Basic and acidic residues" evidence="1">
    <location>
        <begin position="96"/>
        <end position="116"/>
    </location>
</feature>
<evidence type="ECO:0000313" key="3">
    <source>
        <dbReference type="Proteomes" id="UP001370490"/>
    </source>
</evidence>
<feature type="region of interest" description="Disordered" evidence="1">
    <location>
        <begin position="145"/>
        <end position="166"/>
    </location>
</feature>
<feature type="compositionally biased region" description="Basic and acidic residues" evidence="1">
    <location>
        <begin position="152"/>
        <end position="166"/>
    </location>
</feature>
<keyword evidence="3" id="KW-1185">Reference proteome</keyword>
<reference evidence="2 3" key="1">
    <citation type="submission" date="2023-12" db="EMBL/GenBank/DDBJ databases">
        <title>A high-quality genome assembly for Dillenia turbinata (Dilleniales).</title>
        <authorList>
            <person name="Chanderbali A."/>
        </authorList>
    </citation>
    <scope>NUCLEOTIDE SEQUENCE [LARGE SCALE GENOMIC DNA]</scope>
    <source>
        <strain evidence="2">LSX21</strain>
        <tissue evidence="2">Leaf</tissue>
    </source>
</reference>
<feature type="region of interest" description="Disordered" evidence="1">
    <location>
        <begin position="191"/>
        <end position="271"/>
    </location>
</feature>
<evidence type="ECO:0000256" key="1">
    <source>
        <dbReference type="SAM" id="MobiDB-lite"/>
    </source>
</evidence>
<evidence type="ECO:0000313" key="2">
    <source>
        <dbReference type="EMBL" id="KAK6915325.1"/>
    </source>
</evidence>
<dbReference type="Proteomes" id="UP001370490">
    <property type="component" value="Unassembled WGS sequence"/>
</dbReference>
<dbReference type="AlphaFoldDB" id="A0AAN8UGZ5"/>
<organism evidence="2 3">
    <name type="scientific">Dillenia turbinata</name>
    <dbReference type="NCBI Taxonomy" id="194707"/>
    <lineage>
        <taxon>Eukaryota</taxon>
        <taxon>Viridiplantae</taxon>
        <taxon>Streptophyta</taxon>
        <taxon>Embryophyta</taxon>
        <taxon>Tracheophyta</taxon>
        <taxon>Spermatophyta</taxon>
        <taxon>Magnoliopsida</taxon>
        <taxon>eudicotyledons</taxon>
        <taxon>Gunneridae</taxon>
        <taxon>Pentapetalae</taxon>
        <taxon>Dilleniales</taxon>
        <taxon>Dilleniaceae</taxon>
        <taxon>Dillenia</taxon>
    </lineage>
</organism>
<feature type="compositionally biased region" description="Basic and acidic residues" evidence="1">
    <location>
        <begin position="407"/>
        <end position="416"/>
    </location>
</feature>
<gene>
    <name evidence="2" type="ORF">RJ641_020442</name>
</gene>
<dbReference type="PANTHER" id="PTHR33318:SF4">
    <property type="entry name" value="OS04G0511700 PROTEIN"/>
    <property type="match status" value="1"/>
</dbReference>
<dbReference type="EMBL" id="JBAMMX010000025">
    <property type="protein sequence ID" value="KAK6915325.1"/>
    <property type="molecule type" value="Genomic_DNA"/>
</dbReference>